<feature type="domain" description="PSP1 C-terminal" evidence="1">
    <location>
        <begin position="62"/>
        <end position="147"/>
    </location>
</feature>
<dbReference type="Proteomes" id="UP000229641">
    <property type="component" value="Unassembled WGS sequence"/>
</dbReference>
<gene>
    <name evidence="2" type="ORF">COV72_07610</name>
</gene>
<proteinExistence type="predicted"/>
<dbReference type="InterPro" id="IPR047767">
    <property type="entry name" value="PSP1-like"/>
</dbReference>
<dbReference type="PANTHER" id="PTHR43830:SF3">
    <property type="entry name" value="PROTEIN PSP1"/>
    <property type="match status" value="1"/>
</dbReference>
<dbReference type="NCBIfam" id="NF041131">
    <property type="entry name" value="RicT_YaaT_fam"/>
    <property type="match status" value="1"/>
</dbReference>
<protein>
    <submittedName>
        <fullName evidence="2">Stage 0 sporulation protein</fullName>
    </submittedName>
</protein>
<organism evidence="2 3">
    <name type="scientific">Candidatus Ghiorseimicrobium undicola</name>
    <dbReference type="NCBI Taxonomy" id="1974746"/>
    <lineage>
        <taxon>Bacteria</taxon>
        <taxon>Pseudomonadati</taxon>
        <taxon>Candidatus Omnitrophota</taxon>
        <taxon>Candidatus Ghiorseimicrobium</taxon>
    </lineage>
</organism>
<evidence type="ECO:0000313" key="3">
    <source>
        <dbReference type="Proteomes" id="UP000229641"/>
    </source>
</evidence>
<dbReference type="PANTHER" id="PTHR43830">
    <property type="entry name" value="PROTEIN PSP1"/>
    <property type="match status" value="1"/>
</dbReference>
<dbReference type="EMBL" id="PCWA01000096">
    <property type="protein sequence ID" value="PIQ88592.1"/>
    <property type="molecule type" value="Genomic_DNA"/>
</dbReference>
<sequence>MQRLIQVRLRESGQALYFVLDKVIPKVGDYVIVEAERGLDYGQVTAGPEGLEAPDKNDEPLKRVLRHLSPSDIKQIQQNRLKAKEAFHSCVKKIAEHKLDMKLVDAEYSFDKSKLIFYFTADGRIDFRNLVKDLAKIFRSRIELRQIGVRDEAKFFGGFGPCGRQLCCAKFLREFEPVTIKMAKEQNLPLNPTKISGLCGRLMCCLSYEHQTYKHLCKGLPCEGAKVTIPEGKGRVVSVNPLKRSAVVETEDGRHITVIYK</sequence>
<dbReference type="PROSITE" id="PS51411">
    <property type="entry name" value="PSP1_C"/>
    <property type="match status" value="1"/>
</dbReference>
<name>A0A2H0LW25_9BACT</name>
<evidence type="ECO:0000313" key="2">
    <source>
        <dbReference type="EMBL" id="PIQ88592.1"/>
    </source>
</evidence>
<dbReference type="GO" id="GO:0005737">
    <property type="term" value="C:cytoplasm"/>
    <property type="evidence" value="ECO:0007669"/>
    <property type="project" value="TreeGrafter"/>
</dbReference>
<dbReference type="AlphaFoldDB" id="A0A2H0LW25"/>
<comment type="caution">
    <text evidence="2">The sequence shown here is derived from an EMBL/GenBank/DDBJ whole genome shotgun (WGS) entry which is preliminary data.</text>
</comment>
<evidence type="ECO:0000259" key="1">
    <source>
        <dbReference type="PROSITE" id="PS51411"/>
    </source>
</evidence>
<accession>A0A2H0LW25</accession>
<dbReference type="InterPro" id="IPR007557">
    <property type="entry name" value="PSP1_C"/>
</dbReference>
<dbReference type="Pfam" id="PF04468">
    <property type="entry name" value="PSP1"/>
    <property type="match status" value="1"/>
</dbReference>
<reference evidence="2 3" key="1">
    <citation type="submission" date="2017-09" db="EMBL/GenBank/DDBJ databases">
        <title>Depth-based differentiation of microbial function through sediment-hosted aquifers and enrichment of novel symbionts in the deep terrestrial subsurface.</title>
        <authorList>
            <person name="Probst A.J."/>
            <person name="Ladd B."/>
            <person name="Jarett J.K."/>
            <person name="Geller-Mcgrath D.E."/>
            <person name="Sieber C.M."/>
            <person name="Emerson J.B."/>
            <person name="Anantharaman K."/>
            <person name="Thomas B.C."/>
            <person name="Malmstrom R."/>
            <person name="Stieglmeier M."/>
            <person name="Klingl A."/>
            <person name="Woyke T."/>
            <person name="Ryan C.M."/>
            <person name="Banfield J.F."/>
        </authorList>
    </citation>
    <scope>NUCLEOTIDE SEQUENCE [LARGE SCALE GENOMIC DNA]</scope>
    <source>
        <strain evidence="2">CG11_big_fil_rev_8_21_14_0_20_42_13</strain>
    </source>
</reference>